<dbReference type="AlphaFoldDB" id="A0A3S3MPG4"/>
<dbReference type="SUPFAM" id="SSF51445">
    <property type="entry name" value="(Trans)glycosidases"/>
    <property type="match status" value="1"/>
</dbReference>
<dbReference type="PANTHER" id="PTHR31451:SF45">
    <property type="entry name" value="MANNAN ENDO-1,4-BETA-MANNOSIDASE 2"/>
    <property type="match status" value="1"/>
</dbReference>
<protein>
    <submittedName>
        <fullName evidence="2">Gag-pol</fullName>
    </submittedName>
</protein>
<dbReference type="Proteomes" id="UP000283530">
    <property type="component" value="Unassembled WGS sequence"/>
</dbReference>
<keyword evidence="1" id="KW-0175">Coiled coil</keyword>
<accession>A0A3S3MPG4</accession>
<comment type="caution">
    <text evidence="2">The sequence shown here is derived from an EMBL/GenBank/DDBJ whole genome shotgun (WGS) entry which is preliminary data.</text>
</comment>
<reference evidence="2 3" key="1">
    <citation type="journal article" date="2019" name="Nat. Plants">
        <title>Stout camphor tree genome fills gaps in understanding of flowering plant genome evolution.</title>
        <authorList>
            <person name="Chaw S.M."/>
            <person name="Liu Y.C."/>
            <person name="Wu Y.W."/>
            <person name="Wang H.Y."/>
            <person name="Lin C.I."/>
            <person name="Wu C.S."/>
            <person name="Ke H.M."/>
            <person name="Chang L.Y."/>
            <person name="Hsu C.Y."/>
            <person name="Yang H.T."/>
            <person name="Sudianto E."/>
            <person name="Hsu M.H."/>
            <person name="Wu K.P."/>
            <person name="Wang L.N."/>
            <person name="Leebens-Mack J.H."/>
            <person name="Tsai I.J."/>
        </authorList>
    </citation>
    <scope>NUCLEOTIDE SEQUENCE [LARGE SCALE GENOMIC DNA]</scope>
    <source>
        <strain evidence="3">cv. Chaw 1501</strain>
        <tissue evidence="2">Young leaves</tissue>
    </source>
</reference>
<name>A0A3S3MPG4_9MAGN</name>
<dbReference type="STRING" id="337451.A0A3S3MPG4"/>
<dbReference type="InterPro" id="IPR045053">
    <property type="entry name" value="MAN-like"/>
</dbReference>
<sequence>MGLKFIVDGKAFYVNGWNSYWLMYRAMEEFSRPRVRTMLQAGAKMGLTVCRTWAFNDGTHHALQISPGRFDNHVFKKDKMGAKYGRSVDFIPPSHQQSCERSRYDLTGQSLYLPPLVGKSTYGMETVIPLKVGLPTLRSELFDRDENNMNLARELDLAEERREAAAIRLASYQQQLARGYNQKVRERKFSAGELVLKKVLTADKNPSEGKLGPNWQGPFKVVSVAGQSAYRLEDMNGKELPRPWNAAHLKKYYF</sequence>
<evidence type="ECO:0000256" key="1">
    <source>
        <dbReference type="SAM" id="Coils"/>
    </source>
</evidence>
<dbReference type="GO" id="GO:0016985">
    <property type="term" value="F:mannan endo-1,4-beta-mannosidase activity"/>
    <property type="evidence" value="ECO:0007669"/>
    <property type="project" value="UniProtKB-EC"/>
</dbReference>
<feature type="coiled-coil region" evidence="1">
    <location>
        <begin position="148"/>
        <end position="175"/>
    </location>
</feature>
<dbReference type="PANTHER" id="PTHR31451">
    <property type="match status" value="1"/>
</dbReference>
<dbReference type="OrthoDB" id="1744372at2759"/>
<keyword evidence="3" id="KW-1185">Reference proteome</keyword>
<dbReference type="EMBL" id="QPKB01000003">
    <property type="protein sequence ID" value="RWR80063.1"/>
    <property type="molecule type" value="Genomic_DNA"/>
</dbReference>
<dbReference type="InterPro" id="IPR017853">
    <property type="entry name" value="GH"/>
</dbReference>
<organism evidence="2 3">
    <name type="scientific">Cinnamomum micranthum f. kanehirae</name>
    <dbReference type="NCBI Taxonomy" id="337451"/>
    <lineage>
        <taxon>Eukaryota</taxon>
        <taxon>Viridiplantae</taxon>
        <taxon>Streptophyta</taxon>
        <taxon>Embryophyta</taxon>
        <taxon>Tracheophyta</taxon>
        <taxon>Spermatophyta</taxon>
        <taxon>Magnoliopsida</taxon>
        <taxon>Magnoliidae</taxon>
        <taxon>Laurales</taxon>
        <taxon>Lauraceae</taxon>
        <taxon>Cinnamomum</taxon>
    </lineage>
</organism>
<gene>
    <name evidence="2" type="ORF">CKAN_00867700</name>
</gene>
<evidence type="ECO:0000313" key="3">
    <source>
        <dbReference type="Proteomes" id="UP000283530"/>
    </source>
</evidence>
<evidence type="ECO:0000313" key="2">
    <source>
        <dbReference type="EMBL" id="RWR80063.1"/>
    </source>
</evidence>
<dbReference type="Gene3D" id="3.20.20.80">
    <property type="entry name" value="Glycosidases"/>
    <property type="match status" value="1"/>
</dbReference>
<proteinExistence type="predicted"/>